<evidence type="ECO:0000313" key="2">
    <source>
        <dbReference type="EMBL" id="EGG46102.1"/>
    </source>
</evidence>
<evidence type="ECO:0000256" key="1">
    <source>
        <dbReference type="SAM" id="MobiDB-lite"/>
    </source>
</evidence>
<evidence type="ECO:0000313" key="3">
    <source>
        <dbReference type="Proteomes" id="UP000003022"/>
    </source>
</evidence>
<proteinExistence type="predicted"/>
<dbReference type="Proteomes" id="UP000003022">
    <property type="component" value="Unassembled WGS sequence"/>
</dbReference>
<organism evidence="2 3">
    <name type="scientific">Streptomyces griseoaurantiacus M045</name>
    <dbReference type="NCBI Taxonomy" id="996637"/>
    <lineage>
        <taxon>Bacteria</taxon>
        <taxon>Bacillati</taxon>
        <taxon>Actinomycetota</taxon>
        <taxon>Actinomycetes</taxon>
        <taxon>Kitasatosporales</taxon>
        <taxon>Streptomycetaceae</taxon>
        <taxon>Streptomyces</taxon>
        <taxon>Streptomyces aurantiacus group</taxon>
    </lineage>
</organism>
<feature type="region of interest" description="Disordered" evidence="1">
    <location>
        <begin position="1"/>
        <end position="43"/>
    </location>
</feature>
<protein>
    <submittedName>
        <fullName evidence="2">Uncharacterized protein</fullName>
    </submittedName>
</protein>
<dbReference type="EMBL" id="AEYX01000038">
    <property type="protein sequence ID" value="EGG46102.1"/>
    <property type="molecule type" value="Genomic_DNA"/>
</dbReference>
<name>F3NKE3_9ACTN</name>
<dbReference type="AlphaFoldDB" id="F3NKE3"/>
<gene>
    <name evidence="2" type="ORF">SGM_3607</name>
</gene>
<comment type="caution">
    <text evidence="2">The sequence shown here is derived from an EMBL/GenBank/DDBJ whole genome shotgun (WGS) entry which is preliminary data.</text>
</comment>
<sequence>MPALGGDFPAAHRPPSGSVRPGAARGGRGGTLEDVPSWRISSV</sequence>
<keyword evidence="3" id="KW-1185">Reference proteome</keyword>
<reference evidence="2 3" key="1">
    <citation type="journal article" date="2011" name="J. Bacteriol.">
        <title>Draft genome sequence of the marine bacterium Streptomyces griseoaurantiacus M045, which produces novel manumycin-type antibiotics with a pABA core component.</title>
        <authorList>
            <person name="Li F."/>
            <person name="Jiang P."/>
            <person name="Zheng H."/>
            <person name="Wang S."/>
            <person name="Zhao G."/>
            <person name="Qin S."/>
            <person name="Liu Z."/>
        </authorList>
    </citation>
    <scope>NUCLEOTIDE SEQUENCE [LARGE SCALE GENOMIC DNA]</scope>
    <source>
        <strain evidence="2 3">M045</strain>
    </source>
</reference>
<accession>F3NKE3</accession>